<evidence type="ECO:0000313" key="2">
    <source>
        <dbReference type="EMBL" id="MCI68513.1"/>
    </source>
</evidence>
<dbReference type="Proteomes" id="UP000265520">
    <property type="component" value="Unassembled WGS sequence"/>
</dbReference>
<comment type="caution">
    <text evidence="2">The sequence shown here is derived from an EMBL/GenBank/DDBJ whole genome shotgun (WGS) entry which is preliminary data.</text>
</comment>
<organism evidence="2 3">
    <name type="scientific">Trifolium medium</name>
    <dbReference type="NCBI Taxonomy" id="97028"/>
    <lineage>
        <taxon>Eukaryota</taxon>
        <taxon>Viridiplantae</taxon>
        <taxon>Streptophyta</taxon>
        <taxon>Embryophyta</taxon>
        <taxon>Tracheophyta</taxon>
        <taxon>Spermatophyta</taxon>
        <taxon>Magnoliopsida</taxon>
        <taxon>eudicotyledons</taxon>
        <taxon>Gunneridae</taxon>
        <taxon>Pentapetalae</taxon>
        <taxon>rosids</taxon>
        <taxon>fabids</taxon>
        <taxon>Fabales</taxon>
        <taxon>Fabaceae</taxon>
        <taxon>Papilionoideae</taxon>
        <taxon>50 kb inversion clade</taxon>
        <taxon>NPAAA clade</taxon>
        <taxon>Hologalegina</taxon>
        <taxon>IRL clade</taxon>
        <taxon>Trifolieae</taxon>
        <taxon>Trifolium</taxon>
    </lineage>
</organism>
<accession>A0A392U4T2</accession>
<feature type="region of interest" description="Disordered" evidence="1">
    <location>
        <begin position="1"/>
        <end position="40"/>
    </location>
</feature>
<feature type="non-terminal residue" evidence="2">
    <location>
        <position position="1"/>
    </location>
</feature>
<evidence type="ECO:0000313" key="3">
    <source>
        <dbReference type="Proteomes" id="UP000265520"/>
    </source>
</evidence>
<dbReference type="AlphaFoldDB" id="A0A392U4T2"/>
<name>A0A392U4T2_9FABA</name>
<sequence length="40" mass="4436">QRGNGGLPQPVSSRKFFVPRRRARQLVRAKGDPSEEAETG</sequence>
<feature type="compositionally biased region" description="Basic residues" evidence="1">
    <location>
        <begin position="17"/>
        <end position="27"/>
    </location>
</feature>
<protein>
    <submittedName>
        <fullName evidence="2">Uncharacterized protein</fullName>
    </submittedName>
</protein>
<keyword evidence="3" id="KW-1185">Reference proteome</keyword>
<evidence type="ECO:0000256" key="1">
    <source>
        <dbReference type="SAM" id="MobiDB-lite"/>
    </source>
</evidence>
<proteinExistence type="predicted"/>
<reference evidence="2 3" key="1">
    <citation type="journal article" date="2018" name="Front. Plant Sci.">
        <title>Red Clover (Trifolium pratense) and Zigzag Clover (T. medium) - A Picture of Genomic Similarities and Differences.</title>
        <authorList>
            <person name="Dluhosova J."/>
            <person name="Istvanek J."/>
            <person name="Nedelnik J."/>
            <person name="Repkova J."/>
        </authorList>
    </citation>
    <scope>NUCLEOTIDE SEQUENCE [LARGE SCALE GENOMIC DNA]</scope>
    <source>
        <strain evidence="3">cv. 10/8</strain>
        <tissue evidence="2">Leaf</tissue>
    </source>
</reference>
<dbReference type="EMBL" id="LXQA010737787">
    <property type="protein sequence ID" value="MCI68513.1"/>
    <property type="molecule type" value="Genomic_DNA"/>
</dbReference>